<evidence type="ECO:0000313" key="2">
    <source>
        <dbReference type="EMBL" id="KAG0285016.1"/>
    </source>
</evidence>
<evidence type="ECO:0000256" key="1">
    <source>
        <dbReference type="SAM" id="SignalP"/>
    </source>
</evidence>
<evidence type="ECO:0008006" key="4">
    <source>
        <dbReference type="Google" id="ProtNLM"/>
    </source>
</evidence>
<organism evidence="2 3">
    <name type="scientific">Linnemannia gamsii</name>
    <dbReference type="NCBI Taxonomy" id="64522"/>
    <lineage>
        <taxon>Eukaryota</taxon>
        <taxon>Fungi</taxon>
        <taxon>Fungi incertae sedis</taxon>
        <taxon>Mucoromycota</taxon>
        <taxon>Mortierellomycotina</taxon>
        <taxon>Mortierellomycetes</taxon>
        <taxon>Mortierellales</taxon>
        <taxon>Mortierellaceae</taxon>
        <taxon>Linnemannia</taxon>
    </lineage>
</organism>
<dbReference type="Proteomes" id="UP001194696">
    <property type="component" value="Unassembled WGS sequence"/>
</dbReference>
<dbReference type="EMBL" id="JAAAIM010000707">
    <property type="protein sequence ID" value="KAG0285016.1"/>
    <property type="molecule type" value="Genomic_DNA"/>
</dbReference>
<keyword evidence="3" id="KW-1185">Reference proteome</keyword>
<accession>A0ABQ7JUA0</accession>
<comment type="caution">
    <text evidence="2">The sequence shown here is derived from an EMBL/GenBank/DDBJ whole genome shotgun (WGS) entry which is preliminary data.</text>
</comment>
<name>A0ABQ7JUA0_9FUNG</name>
<proteinExistence type="predicted"/>
<reference evidence="2 3" key="1">
    <citation type="journal article" date="2020" name="Fungal Divers.">
        <title>Resolving the Mortierellaceae phylogeny through synthesis of multi-gene phylogenetics and phylogenomics.</title>
        <authorList>
            <person name="Vandepol N."/>
            <person name="Liber J."/>
            <person name="Desiro A."/>
            <person name="Na H."/>
            <person name="Kennedy M."/>
            <person name="Barry K."/>
            <person name="Grigoriev I.V."/>
            <person name="Miller A.N."/>
            <person name="O'Donnell K."/>
            <person name="Stajich J.E."/>
            <person name="Bonito G."/>
        </authorList>
    </citation>
    <scope>NUCLEOTIDE SEQUENCE [LARGE SCALE GENOMIC DNA]</scope>
    <source>
        <strain evidence="2 3">AD045</strain>
    </source>
</reference>
<evidence type="ECO:0000313" key="3">
    <source>
        <dbReference type="Proteomes" id="UP001194696"/>
    </source>
</evidence>
<protein>
    <recommendedName>
        <fullName evidence="4">Secreted protein</fullName>
    </recommendedName>
</protein>
<feature type="signal peptide" evidence="1">
    <location>
        <begin position="1"/>
        <end position="20"/>
    </location>
</feature>
<sequence>MKIILALAAAVLSAPALVAGVCVDRSFGKHVNPKPSDCPVGYTIYQNKGCSGASFHLNDGGFRTGEDNWNVQSYECDDVNDPTYRCHNHHYGFGTFPKPSLCKAGVTIYQKSNCTGDMVELQGGWTSGPGDWPVESYRCK</sequence>
<gene>
    <name evidence="2" type="ORF">BGZ96_010675</name>
</gene>
<feature type="chain" id="PRO_5047205297" description="Secreted protein" evidence="1">
    <location>
        <begin position="21"/>
        <end position="140"/>
    </location>
</feature>
<keyword evidence="1" id="KW-0732">Signal</keyword>